<proteinExistence type="predicted"/>
<evidence type="ECO:0000313" key="2">
    <source>
        <dbReference type="Proteomes" id="UP000596742"/>
    </source>
</evidence>
<organism evidence="1 2">
    <name type="scientific">Mytilus galloprovincialis</name>
    <name type="common">Mediterranean mussel</name>
    <dbReference type="NCBI Taxonomy" id="29158"/>
    <lineage>
        <taxon>Eukaryota</taxon>
        <taxon>Metazoa</taxon>
        <taxon>Spiralia</taxon>
        <taxon>Lophotrochozoa</taxon>
        <taxon>Mollusca</taxon>
        <taxon>Bivalvia</taxon>
        <taxon>Autobranchia</taxon>
        <taxon>Pteriomorphia</taxon>
        <taxon>Mytilida</taxon>
        <taxon>Mytiloidea</taxon>
        <taxon>Mytilidae</taxon>
        <taxon>Mytilinae</taxon>
        <taxon>Mytilus</taxon>
    </lineage>
</organism>
<accession>A0A8B6BQ07</accession>
<gene>
    <name evidence="1" type="ORF">MGAL_10B065379</name>
</gene>
<protein>
    <submittedName>
        <fullName evidence="1">Uncharacterized protein</fullName>
    </submittedName>
</protein>
<name>A0A8B6BQ07_MYTGA</name>
<dbReference type="OrthoDB" id="10381767at2759"/>
<dbReference type="Proteomes" id="UP000596742">
    <property type="component" value="Unassembled WGS sequence"/>
</dbReference>
<comment type="caution">
    <text evidence="1">The sequence shown here is derived from an EMBL/GenBank/DDBJ whole genome shotgun (WGS) entry which is preliminary data.</text>
</comment>
<dbReference type="EMBL" id="UYJE01000445">
    <property type="protein sequence ID" value="VDH93404.1"/>
    <property type="molecule type" value="Genomic_DNA"/>
</dbReference>
<sequence>MTKREHRRNRRMWRLQKDLRKKKKEVRNILTPPESPELVPQIVEVVDNQPGPSRQQVVSTKKRNRKKTKFYRRNLFLQRRGKFESRKDMDVKLNIENQHEQTTWAQWKTTKVCNTFKNGDKKEINIVAKEDENGSVGRSTTATLVIDNHDLSNDNIYLVGLSSNSKKYKDDENDAERIEVVKDDDDLTMKQVRNDYDTAAQMRQLKNCNTFAEVQTLCSELSTASSLDGKDRYVLDDRLLVDEPSIDLYPDDVPNDTNYFPVSVRANGDCLPACESVFLYGTDVYPEEVRLKIIQEPELVLHKDSYLNAIYLSSGLENPCRNILKSYAMYSHEYEH</sequence>
<dbReference type="AlphaFoldDB" id="A0A8B6BQ07"/>
<evidence type="ECO:0000313" key="1">
    <source>
        <dbReference type="EMBL" id="VDH93404.1"/>
    </source>
</evidence>
<reference evidence="1" key="1">
    <citation type="submission" date="2018-11" db="EMBL/GenBank/DDBJ databases">
        <authorList>
            <person name="Alioto T."/>
            <person name="Alioto T."/>
        </authorList>
    </citation>
    <scope>NUCLEOTIDE SEQUENCE</scope>
</reference>
<keyword evidence="2" id="KW-1185">Reference proteome</keyword>